<dbReference type="Gene3D" id="3.40.50.410">
    <property type="entry name" value="von Willebrand factor, type A domain"/>
    <property type="match status" value="1"/>
</dbReference>
<gene>
    <name evidence="1" type="ORF">SAMN05444955_11511</name>
</gene>
<dbReference type="AlphaFoldDB" id="A0A1H8HS24"/>
<organism evidence="1 2">
    <name type="scientific">Lihuaxuella thermophila</name>
    <dbReference type="NCBI Taxonomy" id="1173111"/>
    <lineage>
        <taxon>Bacteria</taxon>
        <taxon>Bacillati</taxon>
        <taxon>Bacillota</taxon>
        <taxon>Bacilli</taxon>
        <taxon>Bacillales</taxon>
        <taxon>Thermoactinomycetaceae</taxon>
        <taxon>Lihuaxuella</taxon>
    </lineage>
</organism>
<name>A0A1H8HS24_9BACL</name>
<accession>A0A1H8HS24</accession>
<reference evidence="1 2" key="1">
    <citation type="submission" date="2016-10" db="EMBL/GenBank/DDBJ databases">
        <authorList>
            <person name="de Groot N.N."/>
        </authorList>
    </citation>
    <scope>NUCLEOTIDE SEQUENCE [LARGE SCALE GENOMIC DNA]</scope>
    <source>
        <strain evidence="1 2">DSM 46701</strain>
    </source>
</reference>
<dbReference type="EMBL" id="FOCQ01000015">
    <property type="protein sequence ID" value="SEN58785.1"/>
    <property type="molecule type" value="Genomic_DNA"/>
</dbReference>
<proteinExistence type="predicted"/>
<dbReference type="SUPFAM" id="SSF53300">
    <property type="entry name" value="vWA-like"/>
    <property type="match status" value="1"/>
</dbReference>
<keyword evidence="2" id="KW-1185">Reference proteome</keyword>
<dbReference type="Proteomes" id="UP000199695">
    <property type="component" value="Unassembled WGS sequence"/>
</dbReference>
<dbReference type="RefSeq" id="WP_089971296.1">
    <property type="nucleotide sequence ID" value="NZ_FOCQ01000015.1"/>
</dbReference>
<dbReference type="OrthoDB" id="9783818at2"/>
<dbReference type="STRING" id="1173111.SAMN05444955_11511"/>
<sequence>MKLAKQKLANQDKAENIVYVVSDGVETCGGDPVQAAKELHESNMKAVVNIIGFDLDDAGQKALQAVADAGGGEYSSVDSEVDLDRYFEEERSRLYKAWSHWANEHYDKAGDVANKKYEDLQRKSHEMYQITDREEKRFYHMSEYLEKERGFEFELLYNHVNQKFSKRADYINDYNFYKRDKLQEAVLDNKNKIQDEVLDKADEEKDKLY</sequence>
<evidence type="ECO:0000313" key="2">
    <source>
        <dbReference type="Proteomes" id="UP000199695"/>
    </source>
</evidence>
<evidence type="ECO:0000313" key="1">
    <source>
        <dbReference type="EMBL" id="SEN58785.1"/>
    </source>
</evidence>
<protein>
    <submittedName>
        <fullName evidence="1">D-amino-acid dehydrogenase/Ca-activated chloride channel family protein</fullName>
    </submittedName>
</protein>
<dbReference type="InterPro" id="IPR036465">
    <property type="entry name" value="vWFA_dom_sf"/>
</dbReference>